<gene>
    <name evidence="1" type="ORF">OLEA9_A114684</name>
</gene>
<keyword evidence="2" id="KW-1185">Reference proteome</keyword>
<evidence type="ECO:0000313" key="2">
    <source>
        <dbReference type="Proteomes" id="UP000594638"/>
    </source>
</evidence>
<reference evidence="1 2" key="1">
    <citation type="submission" date="2019-12" db="EMBL/GenBank/DDBJ databases">
        <authorList>
            <person name="Alioto T."/>
            <person name="Alioto T."/>
            <person name="Gomez Garrido J."/>
        </authorList>
    </citation>
    <scope>NUCLEOTIDE SEQUENCE [LARGE SCALE GENOMIC DNA]</scope>
</reference>
<proteinExistence type="predicted"/>
<dbReference type="Gramene" id="OE9A114684T1">
    <property type="protein sequence ID" value="OE9A114684C1"/>
    <property type="gene ID" value="OE9A114684"/>
</dbReference>
<dbReference type="GO" id="GO:0004805">
    <property type="term" value="F:trehalose-phosphatase activity"/>
    <property type="evidence" value="ECO:0007669"/>
    <property type="project" value="TreeGrafter"/>
</dbReference>
<comment type="caution">
    <text evidence="1">The sequence shown here is derived from an EMBL/GenBank/DDBJ whole genome shotgun (WGS) entry which is preliminary data.</text>
</comment>
<dbReference type="PANTHER" id="PTHR10788:SF94">
    <property type="entry name" value="ALPHA,ALPHA-TREHALOSE-PHOSPHATE SYNTHASE [UDP-FORMING] 5"/>
    <property type="match status" value="1"/>
</dbReference>
<dbReference type="GO" id="GO:0005829">
    <property type="term" value="C:cytosol"/>
    <property type="evidence" value="ECO:0007669"/>
    <property type="project" value="TreeGrafter"/>
</dbReference>
<sequence length="154" mass="17335">MVSKSYSNLLDLNSGDSTTFSCGGKKFSRVATIAGVLSELDDENRSTIGSDVPSSISQERMIIVGIQHPLPTHRRLDLEMGWDFSWDEDSLLLQLKDGLGEDAEVMYEGCLKEEIEPVEQDNVAQTLLETFKCVPAFIPPKLFIEFYHGFYKQH</sequence>
<protein>
    <submittedName>
        <fullName evidence="1">Alpha,alpha-trehalose-phosphate synthase [udp-forming] 5</fullName>
    </submittedName>
</protein>
<dbReference type="OrthoDB" id="1741166at2759"/>
<dbReference type="SUPFAM" id="SSF53756">
    <property type="entry name" value="UDP-Glycosyltransferase/glycogen phosphorylase"/>
    <property type="match status" value="1"/>
</dbReference>
<dbReference type="AlphaFoldDB" id="A0A8S0PIJ0"/>
<dbReference type="InterPro" id="IPR001830">
    <property type="entry name" value="Glyco_trans_20"/>
</dbReference>
<accession>A0A8S0PIJ0</accession>
<dbReference type="EMBL" id="CACTIH010000038">
    <property type="protein sequence ID" value="CAA2938741.1"/>
    <property type="molecule type" value="Genomic_DNA"/>
</dbReference>
<name>A0A8S0PIJ0_OLEEU</name>
<evidence type="ECO:0000313" key="1">
    <source>
        <dbReference type="EMBL" id="CAA2938741.1"/>
    </source>
</evidence>
<organism evidence="1 2">
    <name type="scientific">Olea europaea subsp. europaea</name>
    <dbReference type="NCBI Taxonomy" id="158383"/>
    <lineage>
        <taxon>Eukaryota</taxon>
        <taxon>Viridiplantae</taxon>
        <taxon>Streptophyta</taxon>
        <taxon>Embryophyta</taxon>
        <taxon>Tracheophyta</taxon>
        <taxon>Spermatophyta</taxon>
        <taxon>Magnoliopsida</taxon>
        <taxon>eudicotyledons</taxon>
        <taxon>Gunneridae</taxon>
        <taxon>Pentapetalae</taxon>
        <taxon>asterids</taxon>
        <taxon>lamiids</taxon>
        <taxon>Lamiales</taxon>
        <taxon>Oleaceae</taxon>
        <taxon>Oleeae</taxon>
        <taxon>Olea</taxon>
    </lineage>
</organism>
<dbReference type="GO" id="GO:0005992">
    <property type="term" value="P:trehalose biosynthetic process"/>
    <property type="evidence" value="ECO:0007669"/>
    <property type="project" value="InterPro"/>
</dbReference>
<dbReference type="PANTHER" id="PTHR10788">
    <property type="entry name" value="TREHALOSE-6-PHOSPHATE SYNTHASE"/>
    <property type="match status" value="1"/>
</dbReference>
<dbReference type="Gene3D" id="3.40.50.2000">
    <property type="entry name" value="Glycogen Phosphorylase B"/>
    <property type="match status" value="1"/>
</dbReference>
<dbReference type="Proteomes" id="UP000594638">
    <property type="component" value="Unassembled WGS sequence"/>
</dbReference>